<dbReference type="Gene3D" id="3.40.50.720">
    <property type="entry name" value="NAD(P)-binding Rossmann-like Domain"/>
    <property type="match status" value="1"/>
</dbReference>
<sequence length="269" mass="29851">MSKTIAIAGMGWLGKSFAQHLMTLGYSVKGSVTSLKKATQLQKNGFDAYVLEISEGGVTGSTDGFLKNVDVLAIMIPPGLRRETGADYVLKMSHFLSKIEQSKIQKVLLVSSTAVYDDSQGSVTEKILPDPTSQAGKQLFQVEQLFFNAPFITTSIVRFGGLFNETRQPVRYLSGRKELRGGNAPVNLIHRKDCILILSKILTQDVFGKIFNAVAPYHPIKKEYYNKKAVALGLEPPRYAEGKPNEVFKQVDSVHLRTILNYEFVYPTL</sequence>
<keyword evidence="2" id="KW-1185">Reference proteome</keyword>
<dbReference type="EMBL" id="JBHTBN010000001">
    <property type="protein sequence ID" value="MFC7356295.1"/>
    <property type="molecule type" value="Genomic_DNA"/>
</dbReference>
<protein>
    <submittedName>
        <fullName evidence="1">SDR family NAD(P)-dependent oxidoreductase</fullName>
    </submittedName>
</protein>
<accession>A0ABW2MRW3</accession>
<dbReference type="InterPro" id="IPR036291">
    <property type="entry name" value="NAD(P)-bd_dom_sf"/>
</dbReference>
<dbReference type="RefSeq" id="WP_380215897.1">
    <property type="nucleotide sequence ID" value="NZ_JBHTBN010000001.1"/>
</dbReference>
<name>A0ABW2MRW3_9FLAO</name>
<reference evidence="2" key="1">
    <citation type="journal article" date="2019" name="Int. J. Syst. Evol. Microbiol.">
        <title>The Global Catalogue of Microorganisms (GCM) 10K type strain sequencing project: providing services to taxonomists for standard genome sequencing and annotation.</title>
        <authorList>
            <consortium name="The Broad Institute Genomics Platform"/>
            <consortium name="The Broad Institute Genome Sequencing Center for Infectious Disease"/>
            <person name="Wu L."/>
            <person name="Ma J."/>
        </authorList>
    </citation>
    <scope>NUCLEOTIDE SEQUENCE [LARGE SCALE GENOMIC DNA]</scope>
    <source>
        <strain evidence="2">CGMCC 1.16306</strain>
    </source>
</reference>
<proteinExistence type="predicted"/>
<organism evidence="1 2">
    <name type="scientific">Jejudonia soesokkakensis</name>
    <dbReference type="NCBI Taxonomy" id="1323432"/>
    <lineage>
        <taxon>Bacteria</taxon>
        <taxon>Pseudomonadati</taxon>
        <taxon>Bacteroidota</taxon>
        <taxon>Flavobacteriia</taxon>
        <taxon>Flavobacteriales</taxon>
        <taxon>Flavobacteriaceae</taxon>
        <taxon>Jejudonia</taxon>
    </lineage>
</organism>
<comment type="caution">
    <text evidence="1">The sequence shown here is derived from an EMBL/GenBank/DDBJ whole genome shotgun (WGS) entry which is preliminary data.</text>
</comment>
<dbReference type="Proteomes" id="UP001596415">
    <property type="component" value="Unassembled WGS sequence"/>
</dbReference>
<gene>
    <name evidence="1" type="ORF">ACFQO1_01240</name>
</gene>
<evidence type="ECO:0000313" key="1">
    <source>
        <dbReference type="EMBL" id="MFC7356295.1"/>
    </source>
</evidence>
<dbReference type="SUPFAM" id="SSF51735">
    <property type="entry name" value="NAD(P)-binding Rossmann-fold domains"/>
    <property type="match status" value="1"/>
</dbReference>
<evidence type="ECO:0000313" key="2">
    <source>
        <dbReference type="Proteomes" id="UP001596415"/>
    </source>
</evidence>